<keyword evidence="3" id="KW-0238">DNA-binding</keyword>
<keyword evidence="2" id="KW-0229">DNA integration</keyword>
<dbReference type="GO" id="GO:0003677">
    <property type="term" value="F:DNA binding"/>
    <property type="evidence" value="ECO:0007669"/>
    <property type="project" value="UniProtKB-KW"/>
</dbReference>
<evidence type="ECO:0000256" key="4">
    <source>
        <dbReference type="ARBA" id="ARBA00023172"/>
    </source>
</evidence>
<reference evidence="6 7" key="1">
    <citation type="submission" date="2019-01" db="EMBL/GenBank/DDBJ databases">
        <title>Sinorhodobacter populi sp. nov. isolated from the symptomatic bark tissue of Populus euramericana canker.</title>
        <authorList>
            <person name="Xu G."/>
        </authorList>
    </citation>
    <scope>NUCLEOTIDE SEQUENCE [LARGE SCALE GENOMIC DNA]</scope>
    <source>
        <strain evidence="6 7">07D10-4-3</strain>
    </source>
</reference>
<dbReference type="PANTHER" id="PTHR30349:SF41">
    <property type="entry name" value="INTEGRASE_RECOMBINASE PROTEIN MJ0367-RELATED"/>
    <property type="match status" value="1"/>
</dbReference>
<protein>
    <submittedName>
        <fullName evidence="6">Site-specific integrase</fullName>
    </submittedName>
</protein>
<dbReference type="GO" id="GO:0015074">
    <property type="term" value="P:DNA integration"/>
    <property type="evidence" value="ECO:0007669"/>
    <property type="project" value="UniProtKB-KW"/>
</dbReference>
<reference evidence="6 7" key="2">
    <citation type="submission" date="2019-01" db="EMBL/GenBank/DDBJ databases">
        <authorList>
            <person name="Li Y."/>
        </authorList>
    </citation>
    <scope>NUCLEOTIDE SEQUENCE [LARGE SCALE GENOMIC DNA]</scope>
    <source>
        <strain evidence="6 7">07D10-4-3</strain>
    </source>
</reference>
<dbReference type="EMBL" id="SAUY01000082">
    <property type="protein sequence ID" value="RWR25162.1"/>
    <property type="molecule type" value="Genomic_DNA"/>
</dbReference>
<accession>A0A443JXB9</accession>
<proteinExistence type="inferred from homology"/>
<feature type="domain" description="Tyr recombinase" evidence="5">
    <location>
        <begin position="185"/>
        <end position="404"/>
    </location>
</feature>
<sequence length="410" mass="45636">MLASERYFCRVKRLILQGGERFATVVDAAGVPAYYPTALAIARRSRGVSSETMAAQAADLVHIGLWARRENIDINARLEAGDYFGPVEIDTLAEACGVSTTALRRLISPRVAEIRRGLAFTSADLVTSQQKSRRLTTALRYFEFVGQMSEVRLAKKSPELSERVLARQEMVALIATYRPKVRSSRVRGVIKAEELARVATFVATGSPAAIWADDAVVKRNWAIVTLLITCGILQGEARQLKPEDIDLGACELRVERRHDDPDDERVYEPNAKTFDRIVPLSPNTSQILEDNLLGPGSDAAERRGAPFLFLSHDKRTFGTPISARTVQRIVRDVGLHLGLEGLTPHHLRHGWIQELANWSIKSGIDAAEFERFANHLGGWSYVSRMAADYRADHLTEEAYKAGIMIQEMRS</sequence>
<evidence type="ECO:0000256" key="3">
    <source>
        <dbReference type="ARBA" id="ARBA00023125"/>
    </source>
</evidence>
<dbReference type="PROSITE" id="PS51898">
    <property type="entry name" value="TYR_RECOMBINASE"/>
    <property type="match status" value="1"/>
</dbReference>
<evidence type="ECO:0000256" key="1">
    <source>
        <dbReference type="ARBA" id="ARBA00008857"/>
    </source>
</evidence>
<comment type="similarity">
    <text evidence="1">Belongs to the 'phage' integrase family.</text>
</comment>
<organism evidence="6 7">
    <name type="scientific">Paenirhodobacter populi</name>
    <dbReference type="NCBI Taxonomy" id="2306993"/>
    <lineage>
        <taxon>Bacteria</taxon>
        <taxon>Pseudomonadati</taxon>
        <taxon>Pseudomonadota</taxon>
        <taxon>Alphaproteobacteria</taxon>
        <taxon>Rhodobacterales</taxon>
        <taxon>Rhodobacter group</taxon>
        <taxon>Paenirhodobacter</taxon>
    </lineage>
</organism>
<dbReference type="CDD" id="cd00397">
    <property type="entry name" value="DNA_BRE_C"/>
    <property type="match status" value="1"/>
</dbReference>
<name>A0A443JXB9_9RHOB</name>
<evidence type="ECO:0000256" key="2">
    <source>
        <dbReference type="ARBA" id="ARBA00022908"/>
    </source>
</evidence>
<dbReference type="InterPro" id="IPR002104">
    <property type="entry name" value="Integrase_catalytic"/>
</dbReference>
<dbReference type="PANTHER" id="PTHR30349">
    <property type="entry name" value="PHAGE INTEGRASE-RELATED"/>
    <property type="match status" value="1"/>
</dbReference>
<keyword evidence="4" id="KW-0233">DNA recombination</keyword>
<dbReference type="GO" id="GO:0006310">
    <property type="term" value="P:DNA recombination"/>
    <property type="evidence" value="ECO:0007669"/>
    <property type="project" value="UniProtKB-KW"/>
</dbReference>
<gene>
    <name evidence="6" type="ORF">D2T29_22325</name>
</gene>
<dbReference type="InterPro" id="IPR050090">
    <property type="entry name" value="Tyrosine_recombinase_XerCD"/>
</dbReference>
<dbReference type="Gene3D" id="1.10.443.10">
    <property type="entry name" value="Intergrase catalytic core"/>
    <property type="match status" value="1"/>
</dbReference>
<comment type="caution">
    <text evidence="6">The sequence shown here is derived from an EMBL/GenBank/DDBJ whole genome shotgun (WGS) entry which is preliminary data.</text>
</comment>
<dbReference type="Proteomes" id="UP000284451">
    <property type="component" value="Unassembled WGS sequence"/>
</dbReference>
<evidence type="ECO:0000313" key="6">
    <source>
        <dbReference type="EMBL" id="RWR25162.1"/>
    </source>
</evidence>
<dbReference type="RefSeq" id="WP_128234213.1">
    <property type="nucleotide sequence ID" value="NZ_SAUY01000082.1"/>
</dbReference>
<dbReference type="Pfam" id="PF00589">
    <property type="entry name" value="Phage_integrase"/>
    <property type="match status" value="1"/>
</dbReference>
<dbReference type="SUPFAM" id="SSF56349">
    <property type="entry name" value="DNA breaking-rejoining enzymes"/>
    <property type="match status" value="1"/>
</dbReference>
<evidence type="ECO:0000259" key="5">
    <source>
        <dbReference type="PROSITE" id="PS51898"/>
    </source>
</evidence>
<dbReference type="InterPro" id="IPR011010">
    <property type="entry name" value="DNA_brk_join_enz"/>
</dbReference>
<dbReference type="AlphaFoldDB" id="A0A443JXB9"/>
<dbReference type="InterPro" id="IPR013762">
    <property type="entry name" value="Integrase-like_cat_sf"/>
</dbReference>
<evidence type="ECO:0000313" key="7">
    <source>
        <dbReference type="Proteomes" id="UP000284451"/>
    </source>
</evidence>